<comment type="caution">
    <text evidence="10">The sequence shown here is derived from an EMBL/GenBank/DDBJ whole genome shotgun (WGS) entry which is preliminary data.</text>
</comment>
<evidence type="ECO:0000256" key="7">
    <source>
        <dbReference type="ARBA" id="ARBA00023136"/>
    </source>
</evidence>
<protein>
    <submittedName>
        <fullName evidence="10">Exosortase E/protease, VPEID-CTERM system</fullName>
        <ecNumber evidence="10">3.4.22.-</ecNumber>
    </submittedName>
</protein>
<dbReference type="InterPro" id="IPR019127">
    <property type="entry name" value="Exosortase"/>
</dbReference>
<evidence type="ECO:0000256" key="5">
    <source>
        <dbReference type="ARBA" id="ARBA00022801"/>
    </source>
</evidence>
<dbReference type="NCBIfam" id="TIGR04178">
    <property type="entry name" value="exo_archaeo"/>
    <property type="match status" value="1"/>
</dbReference>
<feature type="domain" description="CAAX prenyl protease 2/Lysostaphin resistance protein A-like" evidence="9">
    <location>
        <begin position="432"/>
        <end position="525"/>
    </location>
</feature>
<comment type="subcellular location">
    <subcellularLocation>
        <location evidence="1">Cell membrane</location>
        <topology evidence="1">Multi-pass membrane protein</topology>
    </subcellularLocation>
</comment>
<dbReference type="GO" id="GO:0080120">
    <property type="term" value="P:CAAX-box protein maturation"/>
    <property type="evidence" value="ECO:0007669"/>
    <property type="project" value="UniProtKB-ARBA"/>
</dbReference>
<evidence type="ECO:0000259" key="9">
    <source>
        <dbReference type="Pfam" id="PF02517"/>
    </source>
</evidence>
<evidence type="ECO:0000256" key="1">
    <source>
        <dbReference type="ARBA" id="ARBA00004651"/>
    </source>
</evidence>
<dbReference type="EMBL" id="WMBQ01000001">
    <property type="protein sequence ID" value="MTD94068.1"/>
    <property type="molecule type" value="Genomic_DNA"/>
</dbReference>
<keyword evidence="11" id="KW-1185">Reference proteome</keyword>
<dbReference type="RefSeq" id="WP_154738542.1">
    <property type="nucleotide sequence ID" value="NZ_WMBQ01000001.1"/>
</dbReference>
<feature type="transmembrane region" description="Helical" evidence="8">
    <location>
        <begin position="93"/>
        <end position="110"/>
    </location>
</feature>
<proteinExistence type="predicted"/>
<accession>A0A6I3KHX9</accession>
<dbReference type="GO" id="GO:0004175">
    <property type="term" value="F:endopeptidase activity"/>
    <property type="evidence" value="ECO:0007669"/>
    <property type="project" value="UniProtKB-ARBA"/>
</dbReference>
<feature type="transmembrane region" description="Helical" evidence="8">
    <location>
        <begin position="55"/>
        <end position="72"/>
    </location>
</feature>
<dbReference type="InterPro" id="IPR014346">
    <property type="entry name" value="Prenyl_protease-related"/>
</dbReference>
<feature type="transmembrane region" description="Helical" evidence="8">
    <location>
        <begin position="335"/>
        <end position="356"/>
    </location>
</feature>
<feature type="transmembrane region" description="Helical" evidence="8">
    <location>
        <begin position="492"/>
        <end position="509"/>
    </location>
</feature>
<feature type="transmembrane region" description="Helical" evidence="8">
    <location>
        <begin position="226"/>
        <end position="244"/>
    </location>
</feature>
<keyword evidence="6 8" id="KW-1133">Transmembrane helix</keyword>
<dbReference type="EC" id="3.4.22.-" evidence="10"/>
<evidence type="ECO:0000256" key="2">
    <source>
        <dbReference type="ARBA" id="ARBA00022475"/>
    </source>
</evidence>
<dbReference type="NCBIfam" id="TIGR03008">
    <property type="entry name" value="pepcterm_CAAX"/>
    <property type="match status" value="1"/>
</dbReference>
<evidence type="ECO:0000256" key="8">
    <source>
        <dbReference type="SAM" id="Phobius"/>
    </source>
</evidence>
<keyword evidence="7 8" id="KW-0472">Membrane</keyword>
<keyword evidence="5 10" id="KW-0378">Hydrolase</keyword>
<dbReference type="NCBIfam" id="TIGR04162">
    <property type="entry name" value="exo_VPEID"/>
    <property type="match status" value="1"/>
</dbReference>
<evidence type="ECO:0000256" key="3">
    <source>
        <dbReference type="ARBA" id="ARBA00022670"/>
    </source>
</evidence>
<dbReference type="GO" id="GO:0006508">
    <property type="term" value="P:proteolysis"/>
    <property type="evidence" value="ECO:0007669"/>
    <property type="project" value="UniProtKB-KW"/>
</dbReference>
<feature type="transmembrane region" description="Helical" evidence="8">
    <location>
        <begin position="17"/>
        <end position="35"/>
    </location>
</feature>
<organism evidence="10 11">
    <name type="scientific">Hyphomicrobium album</name>
    <dbReference type="NCBI Taxonomy" id="2665159"/>
    <lineage>
        <taxon>Bacteria</taxon>
        <taxon>Pseudomonadati</taxon>
        <taxon>Pseudomonadota</taxon>
        <taxon>Alphaproteobacteria</taxon>
        <taxon>Hyphomicrobiales</taxon>
        <taxon>Hyphomicrobiaceae</taxon>
        <taxon>Hyphomicrobium</taxon>
    </lineage>
</organism>
<dbReference type="InterPro" id="IPR026420">
    <property type="entry name" value="Exo_VPEID"/>
</dbReference>
<evidence type="ECO:0000256" key="6">
    <source>
        <dbReference type="ARBA" id="ARBA00022989"/>
    </source>
</evidence>
<reference evidence="10 11" key="1">
    <citation type="submission" date="2019-11" db="EMBL/GenBank/DDBJ databases">
        <title>Identification of a novel strain.</title>
        <authorList>
            <person name="Xu Q."/>
            <person name="Wang G."/>
        </authorList>
    </citation>
    <scope>NUCLEOTIDE SEQUENCE [LARGE SCALE GENOMIC DNA]</scope>
    <source>
        <strain evidence="11">xq</strain>
    </source>
</reference>
<keyword evidence="2" id="KW-1003">Cell membrane</keyword>
<dbReference type="GO" id="GO:0005886">
    <property type="term" value="C:plasma membrane"/>
    <property type="evidence" value="ECO:0007669"/>
    <property type="project" value="UniProtKB-SubCell"/>
</dbReference>
<evidence type="ECO:0000256" key="4">
    <source>
        <dbReference type="ARBA" id="ARBA00022692"/>
    </source>
</evidence>
<feature type="transmembrane region" description="Helical" evidence="8">
    <location>
        <begin position="160"/>
        <end position="178"/>
    </location>
</feature>
<gene>
    <name evidence="10" type="primary">xrtE</name>
    <name evidence="10" type="ORF">GIW81_06920</name>
</gene>
<dbReference type="Proteomes" id="UP000440694">
    <property type="component" value="Unassembled WGS sequence"/>
</dbReference>
<evidence type="ECO:0000313" key="11">
    <source>
        <dbReference type="Proteomes" id="UP000440694"/>
    </source>
</evidence>
<dbReference type="Pfam" id="PF09721">
    <property type="entry name" value="Exosortase_EpsH"/>
    <property type="match status" value="1"/>
</dbReference>
<keyword evidence="4 8" id="KW-0812">Transmembrane</keyword>
<feature type="transmembrane region" description="Helical" evidence="8">
    <location>
        <begin position="385"/>
        <end position="406"/>
    </location>
</feature>
<dbReference type="InterPro" id="IPR026392">
    <property type="entry name" value="Exo/Archaeosortase_dom"/>
</dbReference>
<feature type="transmembrane region" description="Helical" evidence="8">
    <location>
        <begin position="516"/>
        <end position="536"/>
    </location>
</feature>
<feature type="transmembrane region" description="Helical" evidence="8">
    <location>
        <begin position="468"/>
        <end position="486"/>
    </location>
</feature>
<sequence>MQHATVVHREKSNRGRLVAFGALTLVEIFLTSYAFNFPTGLPEWINPVTIAKASAQAALVALGVLVLIAWPTRERIANAWSSAMRDYNWRASVVVNLALFAALLAATVAFSELVARSASPPWHWFALYCLLLLATASSLATLAAPLSFWRGLVRDMPTQIATAAISGILLIVAGRLALESWSSLAGWTLHAAHWILSLYETDVLLDVGRSILGAGDFHVRVLKECSGYEGIGLVTAFLAFYCWLMRRQLRFPHALLLIVIGIVVSWTLNALRIALLISVGRHVSPQVALDGFHSQAGWIAFLGIAIGLMAVSIWCPFFRAEPKRLVSAARPANSLMLALLVPFMALMATSIVASLFAPHDHWLYFLKVAAVGGAVWYFRGVYASLPIALSPVALAVGAGIGLAWVLTDPGNDGGTELAAWIATLPAWLAALWLVCRGIGTVMLVPVAEELAFRGYLQRILISRDFERIAPGHFTWLSFVLTSLLFGLTHQRWMEAAIAGALYALLVYRTNRLSDAILAHAASNAVIFVWAVAAHQWTLL</sequence>
<feature type="transmembrane region" description="Helical" evidence="8">
    <location>
        <begin position="256"/>
        <end position="277"/>
    </location>
</feature>
<feature type="transmembrane region" description="Helical" evidence="8">
    <location>
        <begin position="122"/>
        <end position="148"/>
    </location>
</feature>
<dbReference type="InterPro" id="IPR003675">
    <property type="entry name" value="Rce1/LyrA-like_dom"/>
</dbReference>
<dbReference type="Pfam" id="PF02517">
    <property type="entry name" value="Rce1-like"/>
    <property type="match status" value="1"/>
</dbReference>
<name>A0A6I3KHX9_9HYPH</name>
<keyword evidence="3 10" id="KW-0645">Protease</keyword>
<feature type="transmembrane region" description="Helical" evidence="8">
    <location>
        <begin position="362"/>
        <end position="378"/>
    </location>
</feature>
<evidence type="ECO:0000313" key="10">
    <source>
        <dbReference type="EMBL" id="MTD94068.1"/>
    </source>
</evidence>
<feature type="transmembrane region" description="Helical" evidence="8">
    <location>
        <begin position="297"/>
        <end position="315"/>
    </location>
</feature>
<dbReference type="AlphaFoldDB" id="A0A6I3KHX9"/>